<reference evidence="1" key="1">
    <citation type="journal article" date="2021" name="Nat. Commun.">
        <title>Genetic determinants of endophytism in the Arabidopsis root mycobiome.</title>
        <authorList>
            <person name="Mesny F."/>
            <person name="Miyauchi S."/>
            <person name="Thiergart T."/>
            <person name="Pickel B."/>
            <person name="Atanasova L."/>
            <person name="Karlsson M."/>
            <person name="Huettel B."/>
            <person name="Barry K.W."/>
            <person name="Haridas S."/>
            <person name="Chen C."/>
            <person name="Bauer D."/>
            <person name="Andreopoulos W."/>
            <person name="Pangilinan J."/>
            <person name="LaButti K."/>
            <person name="Riley R."/>
            <person name="Lipzen A."/>
            <person name="Clum A."/>
            <person name="Drula E."/>
            <person name="Henrissat B."/>
            <person name="Kohler A."/>
            <person name="Grigoriev I.V."/>
            <person name="Martin F.M."/>
            <person name="Hacquard S."/>
        </authorList>
    </citation>
    <scope>NUCLEOTIDE SEQUENCE</scope>
    <source>
        <strain evidence="1">MPI-CAGE-AT-0147</strain>
    </source>
</reference>
<dbReference type="EMBL" id="JAGMUV010000002">
    <property type="protein sequence ID" value="KAH7171022.1"/>
    <property type="molecule type" value="Genomic_DNA"/>
</dbReference>
<accession>A0A9P9FQP9</accession>
<name>A0A9P9FQP9_9HYPO</name>
<sequence>MKAQVRSHVSRRLLALALPGLPNAFSNLNASSSSPNSEVQEYRNLVHHYSAPFDAGSRCTTEFRYFDCDPNLEPRRPALATQG</sequence>
<evidence type="ECO:0000313" key="1">
    <source>
        <dbReference type="EMBL" id="KAH7171022.1"/>
    </source>
</evidence>
<protein>
    <submittedName>
        <fullName evidence="1">Uncharacterized protein</fullName>
    </submittedName>
</protein>
<proteinExistence type="predicted"/>
<keyword evidence="2" id="KW-1185">Reference proteome</keyword>
<dbReference type="Proteomes" id="UP000738349">
    <property type="component" value="Unassembled WGS sequence"/>
</dbReference>
<organism evidence="1 2">
    <name type="scientific">Dactylonectria macrodidyma</name>
    <dbReference type="NCBI Taxonomy" id="307937"/>
    <lineage>
        <taxon>Eukaryota</taxon>
        <taxon>Fungi</taxon>
        <taxon>Dikarya</taxon>
        <taxon>Ascomycota</taxon>
        <taxon>Pezizomycotina</taxon>
        <taxon>Sordariomycetes</taxon>
        <taxon>Hypocreomycetidae</taxon>
        <taxon>Hypocreales</taxon>
        <taxon>Nectriaceae</taxon>
        <taxon>Dactylonectria</taxon>
    </lineage>
</organism>
<dbReference type="AlphaFoldDB" id="A0A9P9FQP9"/>
<comment type="caution">
    <text evidence="1">The sequence shown here is derived from an EMBL/GenBank/DDBJ whole genome shotgun (WGS) entry which is preliminary data.</text>
</comment>
<gene>
    <name evidence="1" type="ORF">EDB81DRAFT_777417</name>
</gene>
<evidence type="ECO:0000313" key="2">
    <source>
        <dbReference type="Proteomes" id="UP000738349"/>
    </source>
</evidence>